<dbReference type="PANTHER" id="PTHR24198">
    <property type="entry name" value="ANKYRIN REPEAT AND PROTEIN KINASE DOMAIN-CONTAINING PROTEIN"/>
    <property type="match status" value="1"/>
</dbReference>
<dbReference type="SUPFAM" id="SSF48403">
    <property type="entry name" value="Ankyrin repeat"/>
    <property type="match status" value="1"/>
</dbReference>
<dbReference type="Gene3D" id="1.25.40.20">
    <property type="entry name" value="Ankyrin repeat-containing domain"/>
    <property type="match status" value="1"/>
</dbReference>
<accession>X1ARG7</accession>
<dbReference type="InterPro" id="IPR036770">
    <property type="entry name" value="Ankyrin_rpt-contain_sf"/>
</dbReference>
<sequence length="164" mass="18843">TALFRARDSTTIQFLINNKSNVNHQDEDGRSALMWKILYGFEGASKILIENDCNVNIRDIKGNTALLIASTIGSLNIVKLLIRENADLNICNNKHQNPLIMTLRLEHFNISDFLVEKKANISFNVLNFLYFKPNRMFKATILRKSTQNLLLMIDLFSLILKFIL</sequence>
<dbReference type="EMBL" id="BART01006953">
    <property type="protein sequence ID" value="GAG71927.1"/>
    <property type="molecule type" value="Genomic_DNA"/>
</dbReference>
<feature type="non-terminal residue" evidence="3">
    <location>
        <position position="1"/>
    </location>
</feature>
<keyword evidence="2" id="KW-0040">ANK repeat</keyword>
<evidence type="ECO:0000313" key="3">
    <source>
        <dbReference type="EMBL" id="GAG71927.1"/>
    </source>
</evidence>
<dbReference type="AlphaFoldDB" id="X1ARG7"/>
<dbReference type="SMART" id="SM00248">
    <property type="entry name" value="ANK"/>
    <property type="match status" value="3"/>
</dbReference>
<evidence type="ECO:0000256" key="2">
    <source>
        <dbReference type="ARBA" id="ARBA00023043"/>
    </source>
</evidence>
<gene>
    <name evidence="3" type="ORF">S01H4_15867</name>
</gene>
<dbReference type="PROSITE" id="PS50297">
    <property type="entry name" value="ANK_REP_REGION"/>
    <property type="match status" value="1"/>
</dbReference>
<evidence type="ECO:0000256" key="1">
    <source>
        <dbReference type="ARBA" id="ARBA00022737"/>
    </source>
</evidence>
<dbReference type="PANTHER" id="PTHR24198:SF165">
    <property type="entry name" value="ANKYRIN REPEAT-CONTAINING PROTEIN-RELATED"/>
    <property type="match status" value="1"/>
</dbReference>
<dbReference type="GO" id="GO:0005737">
    <property type="term" value="C:cytoplasm"/>
    <property type="evidence" value="ECO:0007669"/>
    <property type="project" value="TreeGrafter"/>
</dbReference>
<comment type="caution">
    <text evidence="3">The sequence shown here is derived from an EMBL/GenBank/DDBJ whole genome shotgun (WGS) entry which is preliminary data.</text>
</comment>
<reference evidence="3" key="1">
    <citation type="journal article" date="2014" name="Front. Microbiol.">
        <title>High frequency of phylogenetically diverse reductive dehalogenase-homologous genes in deep subseafloor sedimentary metagenomes.</title>
        <authorList>
            <person name="Kawai M."/>
            <person name="Futagami T."/>
            <person name="Toyoda A."/>
            <person name="Takaki Y."/>
            <person name="Nishi S."/>
            <person name="Hori S."/>
            <person name="Arai W."/>
            <person name="Tsubouchi T."/>
            <person name="Morono Y."/>
            <person name="Uchiyama I."/>
            <person name="Ito T."/>
            <person name="Fujiyama A."/>
            <person name="Inagaki F."/>
            <person name="Takami H."/>
        </authorList>
    </citation>
    <scope>NUCLEOTIDE SEQUENCE</scope>
    <source>
        <strain evidence="3">Expedition CK06-06</strain>
    </source>
</reference>
<keyword evidence="1" id="KW-0677">Repeat</keyword>
<dbReference type="InterPro" id="IPR002110">
    <property type="entry name" value="Ankyrin_rpt"/>
</dbReference>
<protein>
    <submittedName>
        <fullName evidence="3">Uncharacterized protein</fullName>
    </submittedName>
</protein>
<proteinExistence type="predicted"/>
<dbReference type="Pfam" id="PF12796">
    <property type="entry name" value="Ank_2"/>
    <property type="match status" value="1"/>
</dbReference>
<organism evidence="3">
    <name type="scientific">marine sediment metagenome</name>
    <dbReference type="NCBI Taxonomy" id="412755"/>
    <lineage>
        <taxon>unclassified sequences</taxon>
        <taxon>metagenomes</taxon>
        <taxon>ecological metagenomes</taxon>
    </lineage>
</organism>
<dbReference type="PROSITE" id="PS50088">
    <property type="entry name" value="ANK_REPEAT"/>
    <property type="match status" value="1"/>
</dbReference>
<name>X1ARG7_9ZZZZ</name>